<protein>
    <submittedName>
        <fullName evidence="2">Uncharacterized protein</fullName>
    </submittedName>
</protein>
<dbReference type="STRING" id="1238182.C882_0665"/>
<sequence length="80" mass="8168">MKSRPKAAASAAAEAKPGSLKRGEATLTINPAVGRPSAAAEAPLTVSGLHPDADGSWTVDKVTHTFDAQGLKSMVEPDTK</sequence>
<comment type="caution">
    <text evidence="2">The sequence shown here is derived from an EMBL/GenBank/DDBJ whole genome shotgun (WGS) entry which is preliminary data.</text>
</comment>
<organism evidence="2 3">
    <name type="scientific">Caenispirillum salinarum AK4</name>
    <dbReference type="NCBI Taxonomy" id="1238182"/>
    <lineage>
        <taxon>Bacteria</taxon>
        <taxon>Pseudomonadati</taxon>
        <taxon>Pseudomonadota</taxon>
        <taxon>Alphaproteobacteria</taxon>
        <taxon>Rhodospirillales</taxon>
        <taxon>Novispirillaceae</taxon>
        <taxon>Caenispirillum</taxon>
    </lineage>
</organism>
<evidence type="ECO:0000313" key="3">
    <source>
        <dbReference type="Proteomes" id="UP000009881"/>
    </source>
</evidence>
<dbReference type="EMBL" id="ANHY01000014">
    <property type="protein sequence ID" value="EKV28902.1"/>
    <property type="molecule type" value="Genomic_DNA"/>
</dbReference>
<keyword evidence="3" id="KW-1185">Reference proteome</keyword>
<evidence type="ECO:0000256" key="1">
    <source>
        <dbReference type="SAM" id="MobiDB-lite"/>
    </source>
</evidence>
<gene>
    <name evidence="2" type="ORF">C882_0665</name>
</gene>
<name>K9GUL3_9PROT</name>
<proteinExistence type="predicted"/>
<evidence type="ECO:0000313" key="2">
    <source>
        <dbReference type="EMBL" id="EKV28902.1"/>
    </source>
</evidence>
<reference evidence="2 3" key="1">
    <citation type="journal article" date="2013" name="Genome Announc.">
        <title>Draft Genome Sequence of an Alphaproteobacterium, Caenispirillum salinarum AK4(T), Isolated from a Solar Saltern.</title>
        <authorList>
            <person name="Khatri I."/>
            <person name="Singh A."/>
            <person name="Korpole S."/>
            <person name="Pinnaka A.K."/>
            <person name="Subramanian S."/>
        </authorList>
    </citation>
    <scope>NUCLEOTIDE SEQUENCE [LARGE SCALE GENOMIC DNA]</scope>
    <source>
        <strain evidence="2 3">AK4</strain>
    </source>
</reference>
<accession>K9GUL3</accession>
<dbReference type="AlphaFoldDB" id="K9GUL3"/>
<feature type="region of interest" description="Disordered" evidence="1">
    <location>
        <begin position="1"/>
        <end position="36"/>
    </location>
</feature>
<dbReference type="Proteomes" id="UP000009881">
    <property type="component" value="Unassembled WGS sequence"/>
</dbReference>